<reference evidence="3 4" key="2">
    <citation type="submission" date="2009-02" db="EMBL/GenBank/DDBJ databases">
        <title>Draft genome sequence of Blautia hydrogenotrophica DSM 10507 (Ruminococcus hydrogenotrophicus DSM 10507).</title>
        <authorList>
            <person name="Sudarsanam P."/>
            <person name="Ley R."/>
            <person name="Guruge J."/>
            <person name="Turnbaugh P.J."/>
            <person name="Mahowald M."/>
            <person name="Liep D."/>
            <person name="Gordon J."/>
        </authorList>
    </citation>
    <scope>NUCLEOTIDE SEQUENCE [LARGE SCALE GENOMIC DNA]</scope>
    <source>
        <strain evidence="4">DSM 10507 / JCM 14656 / S5a33</strain>
    </source>
</reference>
<feature type="transmembrane region" description="Helical" evidence="1">
    <location>
        <begin position="173"/>
        <end position="190"/>
    </location>
</feature>
<feature type="transmembrane region" description="Helical" evidence="1">
    <location>
        <begin position="284"/>
        <end position="302"/>
    </location>
</feature>
<comment type="caution">
    <text evidence="3">The sequence shown here is derived from an EMBL/GenBank/DDBJ whole genome shotgun (WGS) entry which is preliminary data.</text>
</comment>
<name>C0CMK6_BLAHS</name>
<dbReference type="Proteomes" id="UP000003100">
    <property type="component" value="Unassembled WGS sequence"/>
</dbReference>
<keyword evidence="1" id="KW-1133">Transmembrane helix</keyword>
<feature type="transmembrane region" description="Helical" evidence="1">
    <location>
        <begin position="68"/>
        <end position="90"/>
    </location>
</feature>
<feature type="transmembrane region" description="Helical" evidence="1">
    <location>
        <begin position="30"/>
        <end position="48"/>
    </location>
</feature>
<dbReference type="EMBL" id="ACBZ01000111">
    <property type="protein sequence ID" value="EEG48971.1"/>
    <property type="molecule type" value="Genomic_DNA"/>
</dbReference>
<dbReference type="eggNOG" id="COG1835">
    <property type="taxonomic scope" value="Bacteria"/>
</dbReference>
<evidence type="ECO:0000259" key="2">
    <source>
        <dbReference type="Pfam" id="PF01757"/>
    </source>
</evidence>
<protein>
    <recommendedName>
        <fullName evidence="2">Acyltransferase 3 domain-containing protein</fullName>
    </recommendedName>
</protein>
<dbReference type="Pfam" id="PF01757">
    <property type="entry name" value="Acyl_transf_3"/>
    <property type="match status" value="1"/>
</dbReference>
<proteinExistence type="predicted"/>
<evidence type="ECO:0000313" key="3">
    <source>
        <dbReference type="EMBL" id="EEG48971.1"/>
    </source>
</evidence>
<feature type="transmembrane region" description="Helical" evidence="1">
    <location>
        <begin position="197"/>
        <end position="214"/>
    </location>
</feature>
<dbReference type="InterPro" id="IPR002656">
    <property type="entry name" value="Acyl_transf_3_dom"/>
</dbReference>
<reference evidence="3 4" key="1">
    <citation type="submission" date="2009-01" db="EMBL/GenBank/DDBJ databases">
        <authorList>
            <person name="Fulton L."/>
            <person name="Clifton S."/>
            <person name="Fulton B."/>
            <person name="Xu J."/>
            <person name="Minx P."/>
            <person name="Pepin K.H."/>
            <person name="Johnson M."/>
            <person name="Bhonagiri V."/>
            <person name="Nash W.E."/>
            <person name="Mardis E.R."/>
            <person name="Wilson R.K."/>
        </authorList>
    </citation>
    <scope>NUCLEOTIDE SEQUENCE [LARGE SCALE GENOMIC DNA]</scope>
    <source>
        <strain evidence="4">DSM 10507 / JCM 14656 / S5a33</strain>
    </source>
</reference>
<feature type="transmembrane region" description="Helical" evidence="1">
    <location>
        <begin position="111"/>
        <end position="135"/>
    </location>
</feature>
<dbReference type="PATRIC" id="fig|476272.21.peg.1521"/>
<sequence length="400" mass="45344">MVYFCATGETPDLQNEEEEQMSFSKKDTSAVKGIAILLMFAYHCFSTIDRMQGVDVSFYPFSKEFGMYLAGQMNVCVSMFLFLSVYGMTVSAKKAFPDYRMTSRQCTEFVCVRYIKLMSSFWIPFAFCEVASLILSPSSFSAYGSSVPRVAANMAVEALGLSEFFGTAKHIGTWWYISLAVLLVVLLPLLLAVYRRFGGLVLIGLFVMLPPMLLDTGKNMSRYLLVVPLAICCADQGILERYKNWSWCKKPVLDGLLKVTWTLLLAAAVAYVRKSSWGVKYMEYPLVGLLGFLLILLAYSILDHMKPVQRVLIYLGNHSGDMFFIHTFFRGIWFEGWLYSFKHALLIELVLVAATLLCSHFLDLVRRVIRYPKIIQWASDLALRTVTGTAEENRKPMTKS</sequence>
<keyword evidence="1" id="KW-0812">Transmembrane</keyword>
<gene>
    <name evidence="3" type="ORF">RUMHYD_02091</name>
</gene>
<evidence type="ECO:0000256" key="1">
    <source>
        <dbReference type="SAM" id="Phobius"/>
    </source>
</evidence>
<keyword evidence="1" id="KW-0472">Membrane</keyword>
<dbReference type="HOGENOM" id="CLU_061965_1_0_9"/>
<keyword evidence="4" id="KW-1185">Reference proteome</keyword>
<feature type="domain" description="Acyltransferase 3" evidence="2">
    <location>
        <begin position="30"/>
        <end position="359"/>
    </location>
</feature>
<organism evidence="3 4">
    <name type="scientific">Blautia hydrogenotrophica (strain DSM 10507 / JCM 14656 / S5a33)</name>
    <name type="common">Ruminococcus hydrogenotrophicus</name>
    <dbReference type="NCBI Taxonomy" id="476272"/>
    <lineage>
        <taxon>Bacteria</taxon>
        <taxon>Bacillati</taxon>
        <taxon>Bacillota</taxon>
        <taxon>Clostridia</taxon>
        <taxon>Lachnospirales</taxon>
        <taxon>Lachnospiraceae</taxon>
        <taxon>Blautia</taxon>
    </lineage>
</organism>
<evidence type="ECO:0000313" key="4">
    <source>
        <dbReference type="Proteomes" id="UP000003100"/>
    </source>
</evidence>
<dbReference type="GO" id="GO:0016747">
    <property type="term" value="F:acyltransferase activity, transferring groups other than amino-acyl groups"/>
    <property type="evidence" value="ECO:0007669"/>
    <property type="project" value="InterPro"/>
</dbReference>
<accession>C0CMK6</accession>
<feature type="transmembrane region" description="Helical" evidence="1">
    <location>
        <begin position="345"/>
        <end position="365"/>
    </location>
</feature>
<dbReference type="AlphaFoldDB" id="C0CMK6"/>
<feature type="transmembrane region" description="Helical" evidence="1">
    <location>
        <begin position="311"/>
        <end position="333"/>
    </location>
</feature>